<name>A0A175YI06_DAUCS</name>
<reference evidence="2" key="2">
    <citation type="submission" date="2022-03" db="EMBL/GenBank/DDBJ databases">
        <title>Draft title - Genomic analysis of global carrot germplasm unveils the trajectory of domestication and the origin of high carotenoid orange carrot.</title>
        <authorList>
            <person name="Iorizzo M."/>
            <person name="Ellison S."/>
            <person name="Senalik D."/>
            <person name="Macko-Podgorni A."/>
            <person name="Grzebelus D."/>
            <person name="Bostan H."/>
            <person name="Rolling W."/>
            <person name="Curaba J."/>
            <person name="Simon P."/>
        </authorList>
    </citation>
    <scope>NUCLEOTIDE SEQUENCE</scope>
    <source>
        <tissue evidence="2">Leaf</tissue>
    </source>
</reference>
<feature type="compositionally biased region" description="Basic and acidic residues" evidence="1">
    <location>
        <begin position="145"/>
        <end position="156"/>
    </location>
</feature>
<dbReference type="Proteomes" id="UP000077755">
    <property type="component" value="Chromosome 9"/>
</dbReference>
<dbReference type="Gramene" id="KZM82811">
    <property type="protein sequence ID" value="KZM82811"/>
    <property type="gene ID" value="DCAR_030380"/>
</dbReference>
<accession>A0A175YI06</accession>
<evidence type="ECO:0000313" key="3">
    <source>
        <dbReference type="Proteomes" id="UP000077755"/>
    </source>
</evidence>
<feature type="region of interest" description="Disordered" evidence="1">
    <location>
        <begin position="145"/>
        <end position="236"/>
    </location>
</feature>
<dbReference type="PANTHER" id="PTHR12550:SF70">
    <property type="entry name" value="JIL-1 ANCHORING AND STABILIZING PROTEIN, ISOFORM A"/>
    <property type="match status" value="1"/>
</dbReference>
<evidence type="ECO:0000313" key="2">
    <source>
        <dbReference type="EMBL" id="WOH15753.1"/>
    </source>
</evidence>
<proteinExistence type="predicted"/>
<feature type="compositionally biased region" description="Pro residues" evidence="1">
    <location>
        <begin position="160"/>
        <end position="212"/>
    </location>
</feature>
<keyword evidence="3" id="KW-1185">Reference proteome</keyword>
<gene>
    <name evidence="2" type="ORF">DCAR_0935297</name>
</gene>
<evidence type="ECO:0000256" key="1">
    <source>
        <dbReference type="SAM" id="MobiDB-lite"/>
    </source>
</evidence>
<organism evidence="2 3">
    <name type="scientific">Daucus carota subsp. sativus</name>
    <name type="common">Carrot</name>
    <dbReference type="NCBI Taxonomy" id="79200"/>
    <lineage>
        <taxon>Eukaryota</taxon>
        <taxon>Viridiplantae</taxon>
        <taxon>Streptophyta</taxon>
        <taxon>Embryophyta</taxon>
        <taxon>Tracheophyta</taxon>
        <taxon>Spermatophyta</taxon>
        <taxon>Magnoliopsida</taxon>
        <taxon>eudicotyledons</taxon>
        <taxon>Gunneridae</taxon>
        <taxon>Pentapetalae</taxon>
        <taxon>asterids</taxon>
        <taxon>campanulids</taxon>
        <taxon>Apiales</taxon>
        <taxon>Apiaceae</taxon>
        <taxon>Apioideae</taxon>
        <taxon>Scandiceae</taxon>
        <taxon>Daucinae</taxon>
        <taxon>Daucus</taxon>
        <taxon>Daucus sect. Daucus</taxon>
    </lineage>
</organism>
<reference evidence="2" key="1">
    <citation type="journal article" date="2016" name="Nat. Genet.">
        <title>A high-quality carrot genome assembly provides new insights into carotenoid accumulation and asterid genome evolution.</title>
        <authorList>
            <person name="Iorizzo M."/>
            <person name="Ellison S."/>
            <person name="Senalik D."/>
            <person name="Zeng P."/>
            <person name="Satapoomin P."/>
            <person name="Huang J."/>
            <person name="Bowman M."/>
            <person name="Iovene M."/>
            <person name="Sanseverino W."/>
            <person name="Cavagnaro P."/>
            <person name="Yildiz M."/>
            <person name="Macko-Podgorni A."/>
            <person name="Moranska E."/>
            <person name="Grzebelus E."/>
            <person name="Grzebelus D."/>
            <person name="Ashrafi H."/>
            <person name="Zheng Z."/>
            <person name="Cheng S."/>
            <person name="Spooner D."/>
            <person name="Van Deynze A."/>
            <person name="Simon P."/>
        </authorList>
    </citation>
    <scope>NUCLEOTIDE SEQUENCE</scope>
    <source>
        <tissue evidence="2">Leaf</tissue>
    </source>
</reference>
<dbReference type="EMBL" id="CP093351">
    <property type="protein sequence ID" value="WOH15753.1"/>
    <property type="molecule type" value="Genomic_DNA"/>
</dbReference>
<dbReference type="PANTHER" id="PTHR12550">
    <property type="entry name" value="HEPATOMA-DERIVED GROWTH FACTOR-RELATED"/>
    <property type="match status" value="1"/>
</dbReference>
<sequence>MENLKKEQNTRACFVSIIQNELPHMLRAAAPLDVGPQDIHWHCAKILRLWIERKILPKSYLQPYVDGIDTFIKYPPLSDKSLNSQAREIDGVLIEEYGSNNWLFLPGHSVTQPLIEDGNTNIACNPDLHLEIEVVSLYQKDKKEGFGKGTRLDSTERNSPPSPPDSPPLTPPLPLSPMPPLPPNPPSPPPPPPNSPPPTSPMPQLQPYPLPHVPIRSSHLRRSQPPILGPWGHPMMHHGQPPTFYYSWRPT</sequence>
<protein>
    <submittedName>
        <fullName evidence="2">Uncharacterized protein</fullName>
    </submittedName>
</protein>
<dbReference type="AlphaFoldDB" id="A0A175YI06"/>